<name>A0ABU6U7R7_9FABA</name>
<dbReference type="EMBL" id="JASCZI010120883">
    <property type="protein sequence ID" value="MED6156839.1"/>
    <property type="molecule type" value="Genomic_DNA"/>
</dbReference>
<comment type="caution">
    <text evidence="2">The sequence shown here is derived from an EMBL/GenBank/DDBJ whole genome shotgun (WGS) entry which is preliminary data.</text>
</comment>
<evidence type="ECO:0000256" key="1">
    <source>
        <dbReference type="SAM" id="MobiDB-lite"/>
    </source>
</evidence>
<evidence type="ECO:0000313" key="3">
    <source>
        <dbReference type="Proteomes" id="UP001341840"/>
    </source>
</evidence>
<evidence type="ECO:0000313" key="2">
    <source>
        <dbReference type="EMBL" id="MED6156839.1"/>
    </source>
</evidence>
<protein>
    <submittedName>
        <fullName evidence="2">Uncharacterized protein</fullName>
    </submittedName>
</protein>
<gene>
    <name evidence="2" type="ORF">PIB30_018209</name>
</gene>
<feature type="region of interest" description="Disordered" evidence="1">
    <location>
        <begin position="60"/>
        <end position="91"/>
    </location>
</feature>
<feature type="compositionally biased region" description="Basic and acidic residues" evidence="1">
    <location>
        <begin position="289"/>
        <end position="302"/>
    </location>
</feature>
<feature type="compositionally biased region" description="Acidic residues" evidence="1">
    <location>
        <begin position="303"/>
        <end position="324"/>
    </location>
</feature>
<feature type="compositionally biased region" description="Low complexity" evidence="1">
    <location>
        <begin position="325"/>
        <end position="334"/>
    </location>
</feature>
<accession>A0ABU6U7R7</accession>
<keyword evidence="3" id="KW-1185">Reference proteome</keyword>
<reference evidence="2 3" key="1">
    <citation type="journal article" date="2023" name="Plants (Basel)">
        <title>Bridging the Gap: Combining Genomics and Transcriptomics Approaches to Understand Stylosanthes scabra, an Orphan Legume from the Brazilian Caatinga.</title>
        <authorList>
            <person name="Ferreira-Neto J.R.C."/>
            <person name="da Silva M.D."/>
            <person name="Binneck E."/>
            <person name="de Melo N.F."/>
            <person name="da Silva R.H."/>
            <person name="de Melo A.L.T.M."/>
            <person name="Pandolfi V."/>
            <person name="Bustamante F.O."/>
            <person name="Brasileiro-Vidal A.C."/>
            <person name="Benko-Iseppon A.M."/>
        </authorList>
    </citation>
    <scope>NUCLEOTIDE SEQUENCE [LARGE SCALE GENOMIC DNA]</scope>
    <source>
        <tissue evidence="2">Leaves</tissue>
    </source>
</reference>
<organism evidence="2 3">
    <name type="scientific">Stylosanthes scabra</name>
    <dbReference type="NCBI Taxonomy" id="79078"/>
    <lineage>
        <taxon>Eukaryota</taxon>
        <taxon>Viridiplantae</taxon>
        <taxon>Streptophyta</taxon>
        <taxon>Embryophyta</taxon>
        <taxon>Tracheophyta</taxon>
        <taxon>Spermatophyta</taxon>
        <taxon>Magnoliopsida</taxon>
        <taxon>eudicotyledons</taxon>
        <taxon>Gunneridae</taxon>
        <taxon>Pentapetalae</taxon>
        <taxon>rosids</taxon>
        <taxon>fabids</taxon>
        <taxon>Fabales</taxon>
        <taxon>Fabaceae</taxon>
        <taxon>Papilionoideae</taxon>
        <taxon>50 kb inversion clade</taxon>
        <taxon>dalbergioids sensu lato</taxon>
        <taxon>Dalbergieae</taxon>
        <taxon>Pterocarpus clade</taxon>
        <taxon>Stylosanthes</taxon>
    </lineage>
</organism>
<sequence length="346" mass="39724">MQSVSPSEAHFRKTASTIQNSFFSFSFPTKSNHFHFATKKHHRRETPTKHTNEGILIKVRARGRRTEQNIRTHKPSKRKRPPTELKESHQKNSTTKGFSFCLLVLFWFGNINVSFQVKELVNIFEIRDNIIHSVHGEVEITTQKIGKALGLSWNGDPFDSKVDEKTLSEEDLAVFKMFQGKHQADLTRLVLRTPVDTEANRILFKRAFLIFIQKCFLLATSSPNVKPRALLTLFGIETTRERIEHFMCMISYLKRSRRPSRTIPRPFMGGLVQTGRLRAGKERLERRNKDLKMGVLRRKDPESSESEPAESDSEEGYDFEEGSDESSSGGSSLDIDSENTMSEEMV</sequence>
<feature type="compositionally biased region" description="Basic and acidic residues" evidence="1">
    <location>
        <begin position="81"/>
        <end position="90"/>
    </location>
</feature>
<proteinExistence type="predicted"/>
<feature type="region of interest" description="Disordered" evidence="1">
    <location>
        <begin position="289"/>
        <end position="346"/>
    </location>
</feature>
<dbReference type="Proteomes" id="UP001341840">
    <property type="component" value="Unassembled WGS sequence"/>
</dbReference>
<feature type="compositionally biased region" description="Basic residues" evidence="1">
    <location>
        <begin position="71"/>
        <end position="80"/>
    </location>
</feature>